<accession>A0A133VQY5</accession>
<keyword evidence="2" id="KW-0689">Ribosomal protein</keyword>
<dbReference type="GO" id="GO:0022625">
    <property type="term" value="C:cytosolic large ribosomal subunit"/>
    <property type="evidence" value="ECO:0007669"/>
    <property type="project" value="TreeGrafter"/>
</dbReference>
<dbReference type="PANTHER" id="PTHR14413">
    <property type="entry name" value="RIBOSOMAL PROTEIN L17"/>
    <property type="match status" value="1"/>
</dbReference>
<evidence type="ECO:0000313" key="5">
    <source>
        <dbReference type="Proteomes" id="UP000070175"/>
    </source>
</evidence>
<evidence type="ECO:0008006" key="6">
    <source>
        <dbReference type="Google" id="ProtNLM"/>
    </source>
</evidence>
<organism evidence="4 5">
    <name type="scientific">candidate division MSBL1 archaeon SCGC-AAA382N08</name>
    <dbReference type="NCBI Taxonomy" id="1698285"/>
    <lineage>
        <taxon>Archaea</taxon>
        <taxon>Methanobacteriati</taxon>
        <taxon>Methanobacteriota</taxon>
        <taxon>candidate division MSBL1</taxon>
    </lineage>
</organism>
<dbReference type="NCBIfam" id="TIGR00059">
    <property type="entry name" value="L17"/>
    <property type="match status" value="1"/>
</dbReference>
<evidence type="ECO:0000256" key="2">
    <source>
        <dbReference type="ARBA" id="ARBA00022980"/>
    </source>
</evidence>
<dbReference type="Pfam" id="PF01196">
    <property type="entry name" value="Ribosomal_L17"/>
    <property type="match status" value="1"/>
</dbReference>
<evidence type="ECO:0000256" key="3">
    <source>
        <dbReference type="ARBA" id="ARBA00023274"/>
    </source>
</evidence>
<dbReference type="InterPro" id="IPR036373">
    <property type="entry name" value="Ribosomal_bL17_sf"/>
</dbReference>
<dbReference type="PANTHER" id="PTHR14413:SF16">
    <property type="entry name" value="LARGE RIBOSOMAL SUBUNIT PROTEIN BL17M"/>
    <property type="match status" value="1"/>
</dbReference>
<dbReference type="PATRIC" id="fig|1698285.3.peg.23"/>
<proteinExistence type="inferred from homology"/>
<protein>
    <recommendedName>
        <fullName evidence="6">50S ribosomal protein L17</fullName>
    </recommendedName>
</protein>
<gene>
    <name evidence="4" type="ORF">AKJ56_00115</name>
</gene>
<evidence type="ECO:0000256" key="1">
    <source>
        <dbReference type="ARBA" id="ARBA00008777"/>
    </source>
</evidence>
<evidence type="ECO:0000313" key="4">
    <source>
        <dbReference type="EMBL" id="KXB08852.1"/>
    </source>
</evidence>
<dbReference type="Gene3D" id="3.90.1030.10">
    <property type="entry name" value="Ribosomal protein L17"/>
    <property type="match status" value="1"/>
</dbReference>
<comment type="caution">
    <text evidence="4">The sequence shown here is derived from an EMBL/GenBank/DDBJ whole genome shotgun (WGS) entry which is preliminary data.</text>
</comment>
<comment type="similarity">
    <text evidence="1">Belongs to the bacterial ribosomal protein bL17 family.</text>
</comment>
<dbReference type="GO" id="GO:0006412">
    <property type="term" value="P:translation"/>
    <property type="evidence" value="ECO:0007669"/>
    <property type="project" value="InterPro"/>
</dbReference>
<dbReference type="SUPFAM" id="SSF64263">
    <property type="entry name" value="Prokaryotic ribosomal protein L17"/>
    <property type="match status" value="1"/>
</dbReference>
<dbReference type="Proteomes" id="UP000070175">
    <property type="component" value="Unassembled WGS sequence"/>
</dbReference>
<sequence length="108" mass="12589">MAKLGRTKDQREALVKNQCRDLLLKEKIKTTLAKAKKTQKFCEKIVTKAKDDDQSTRRELRRHFKQETVEKAIELGQRYRDREGGYTRVLKMGPRRSDGAEIAVIELV</sequence>
<keyword evidence="3" id="KW-0687">Ribonucleoprotein</keyword>
<dbReference type="EMBL" id="LHYJ01000001">
    <property type="protein sequence ID" value="KXB08852.1"/>
    <property type="molecule type" value="Genomic_DNA"/>
</dbReference>
<name>A0A133VQY5_9EURY</name>
<dbReference type="GO" id="GO:0003735">
    <property type="term" value="F:structural constituent of ribosome"/>
    <property type="evidence" value="ECO:0007669"/>
    <property type="project" value="InterPro"/>
</dbReference>
<reference evidence="4 5" key="1">
    <citation type="journal article" date="2016" name="Sci. Rep.">
        <title>Metabolic traits of an uncultured archaeal lineage -MSBL1- from brine pools of the Red Sea.</title>
        <authorList>
            <person name="Mwirichia R."/>
            <person name="Alam I."/>
            <person name="Rashid M."/>
            <person name="Vinu M."/>
            <person name="Ba-Alawi W."/>
            <person name="Anthony Kamau A."/>
            <person name="Kamanda Ngugi D."/>
            <person name="Goker M."/>
            <person name="Klenk H.P."/>
            <person name="Bajic V."/>
            <person name="Stingl U."/>
        </authorList>
    </citation>
    <scope>NUCLEOTIDE SEQUENCE [LARGE SCALE GENOMIC DNA]</scope>
    <source>
        <strain evidence="4">SCGC-AAA382N08</strain>
    </source>
</reference>
<dbReference type="InterPro" id="IPR000456">
    <property type="entry name" value="Ribosomal_bL17"/>
</dbReference>
<dbReference type="AlphaFoldDB" id="A0A133VQY5"/>
<dbReference type="InterPro" id="IPR047859">
    <property type="entry name" value="Ribosomal_bL17_CS"/>
</dbReference>
<keyword evidence="5" id="KW-1185">Reference proteome</keyword>
<dbReference type="PROSITE" id="PS01167">
    <property type="entry name" value="RIBOSOMAL_L17"/>
    <property type="match status" value="1"/>
</dbReference>